<dbReference type="AlphaFoldDB" id="A0A0A2SQE5"/>
<proteinExistence type="predicted"/>
<comment type="caution">
    <text evidence="1">The sequence shown here is derived from an EMBL/GenBank/DDBJ whole genome shotgun (WGS) entry which is preliminary data.</text>
</comment>
<accession>A0A0A2SQE5</accession>
<dbReference type="STRING" id="1498499.EP47_13425"/>
<protein>
    <submittedName>
        <fullName evidence="1">Regulatory protein</fullName>
    </submittedName>
</protein>
<keyword evidence="2" id="KW-1185">Reference proteome</keyword>
<evidence type="ECO:0000313" key="2">
    <source>
        <dbReference type="Proteomes" id="UP000054422"/>
    </source>
</evidence>
<dbReference type="Pfam" id="PF05930">
    <property type="entry name" value="Phage_AlpA"/>
    <property type="match status" value="1"/>
</dbReference>
<dbReference type="InterPro" id="IPR010260">
    <property type="entry name" value="AlpA"/>
</dbReference>
<dbReference type="Gene3D" id="1.10.238.160">
    <property type="match status" value="1"/>
</dbReference>
<dbReference type="EMBL" id="JNCF01000031">
    <property type="protein sequence ID" value="KGP62972.1"/>
    <property type="molecule type" value="Genomic_DNA"/>
</dbReference>
<dbReference type="RefSeq" id="WP_011213446.1">
    <property type="nucleotide sequence ID" value="NZ_JNCF01000031.1"/>
</dbReference>
<dbReference type="Proteomes" id="UP000054422">
    <property type="component" value="Unassembled WGS sequence"/>
</dbReference>
<name>A0A0A2SQE5_9GAMM</name>
<organism evidence="1 2">
    <name type="scientific">Legionella norrlandica</name>
    <dbReference type="NCBI Taxonomy" id="1498499"/>
    <lineage>
        <taxon>Bacteria</taxon>
        <taxon>Pseudomonadati</taxon>
        <taxon>Pseudomonadota</taxon>
        <taxon>Gammaproteobacteria</taxon>
        <taxon>Legionellales</taxon>
        <taxon>Legionellaceae</taxon>
        <taxon>Legionella</taxon>
    </lineage>
</organism>
<dbReference type="OrthoDB" id="5298532at2"/>
<evidence type="ECO:0000313" key="1">
    <source>
        <dbReference type="EMBL" id="KGP62972.1"/>
    </source>
</evidence>
<sequence length="72" mass="8630">MRPVNDLFTQQILFINDVEVIIGKDRLTLRRWWTDGKFPLPVKLHGRTLVWHKEVIDEWISTNIRKGYNQAL</sequence>
<gene>
    <name evidence="1" type="ORF">EP47_13425</name>
</gene>
<reference evidence="1 2" key="1">
    <citation type="submission" date="2014-05" db="EMBL/GenBank/DDBJ databases">
        <authorList>
            <person name="Rizzardi K."/>
            <person name="Winiecka-Krusnell J."/>
            <person name="Ramliden M."/>
            <person name="Alm E."/>
            <person name="Andersson S."/>
            <person name="Byfors S."/>
        </authorList>
    </citation>
    <scope>NUCLEOTIDE SEQUENCE [LARGE SCALE GENOMIC DNA]</scope>
    <source>
        <strain evidence="1 2">LEGN</strain>
    </source>
</reference>